<keyword evidence="3" id="KW-1185">Reference proteome</keyword>
<feature type="signal peptide" evidence="1">
    <location>
        <begin position="1"/>
        <end position="24"/>
    </location>
</feature>
<evidence type="ECO:0000313" key="3">
    <source>
        <dbReference type="Proteomes" id="UP001205185"/>
    </source>
</evidence>
<evidence type="ECO:0000256" key="1">
    <source>
        <dbReference type="SAM" id="SignalP"/>
    </source>
</evidence>
<dbReference type="EMBL" id="JAMTCO010000002">
    <property type="protein sequence ID" value="MCP2268125.1"/>
    <property type="molecule type" value="Genomic_DNA"/>
</dbReference>
<organism evidence="2 3">
    <name type="scientific">Actinokineospora diospyrosa</name>
    <dbReference type="NCBI Taxonomy" id="103728"/>
    <lineage>
        <taxon>Bacteria</taxon>
        <taxon>Bacillati</taxon>
        <taxon>Actinomycetota</taxon>
        <taxon>Actinomycetes</taxon>
        <taxon>Pseudonocardiales</taxon>
        <taxon>Pseudonocardiaceae</taxon>
        <taxon>Actinokineospora</taxon>
    </lineage>
</organism>
<reference evidence="2 3" key="1">
    <citation type="submission" date="2022-06" db="EMBL/GenBank/DDBJ databases">
        <title>Genomic Encyclopedia of Archaeal and Bacterial Type Strains, Phase II (KMG-II): from individual species to whole genera.</title>
        <authorList>
            <person name="Goeker M."/>
        </authorList>
    </citation>
    <scope>NUCLEOTIDE SEQUENCE [LARGE SCALE GENOMIC DNA]</scope>
    <source>
        <strain evidence="2 3">DSM 44255</strain>
    </source>
</reference>
<dbReference type="RefSeq" id="WP_253885070.1">
    <property type="nucleotide sequence ID" value="NZ_BAAAVB010000006.1"/>
</dbReference>
<evidence type="ECO:0000313" key="2">
    <source>
        <dbReference type="EMBL" id="MCP2268125.1"/>
    </source>
</evidence>
<accession>A0ABT1I660</accession>
<dbReference type="Proteomes" id="UP001205185">
    <property type="component" value="Unassembled WGS sequence"/>
</dbReference>
<name>A0ABT1I660_9PSEU</name>
<proteinExistence type="predicted"/>
<comment type="caution">
    <text evidence="2">The sequence shown here is derived from an EMBL/GenBank/DDBJ whole genome shotgun (WGS) entry which is preliminary data.</text>
</comment>
<keyword evidence="1" id="KW-0732">Signal</keyword>
<gene>
    <name evidence="2" type="ORF">LV75_000611</name>
</gene>
<evidence type="ECO:0008006" key="4">
    <source>
        <dbReference type="Google" id="ProtNLM"/>
    </source>
</evidence>
<sequence length="86" mass="9494">MRKTAALAAAVLTAAAMVSGASNASAGIWGYGYTGPVADQVTCDAWSDAAWDPPYFYSYDCRYYTADPGPFNRGPGWYFWYRQDIR</sequence>
<feature type="chain" id="PRO_5047332534" description="Secreted protein" evidence="1">
    <location>
        <begin position="25"/>
        <end position="86"/>
    </location>
</feature>
<protein>
    <recommendedName>
        <fullName evidence="4">Secreted protein</fullName>
    </recommendedName>
</protein>